<dbReference type="Pfam" id="PF04752">
    <property type="entry name" value="ChaC"/>
    <property type="match status" value="1"/>
</dbReference>
<protein>
    <recommendedName>
        <fullName evidence="2">glutathione-specific gamma-glutamylcyclotransferase</fullName>
        <ecNumber evidence="2">4.3.2.7</ecNumber>
    </recommendedName>
</protein>
<dbReference type="InterPro" id="IPR036568">
    <property type="entry name" value="GGCT-like_sf"/>
</dbReference>
<keyword evidence="6" id="KW-1185">Reference proteome</keyword>
<organism evidence="5 6">
    <name type="scientific">Leptotrombidium deliense</name>
    <dbReference type="NCBI Taxonomy" id="299467"/>
    <lineage>
        <taxon>Eukaryota</taxon>
        <taxon>Metazoa</taxon>
        <taxon>Ecdysozoa</taxon>
        <taxon>Arthropoda</taxon>
        <taxon>Chelicerata</taxon>
        <taxon>Arachnida</taxon>
        <taxon>Acari</taxon>
        <taxon>Acariformes</taxon>
        <taxon>Trombidiformes</taxon>
        <taxon>Prostigmata</taxon>
        <taxon>Anystina</taxon>
        <taxon>Parasitengona</taxon>
        <taxon>Trombiculoidea</taxon>
        <taxon>Trombiculidae</taxon>
        <taxon>Leptotrombidium</taxon>
    </lineage>
</organism>
<dbReference type="CDD" id="cd06661">
    <property type="entry name" value="GGCT_like"/>
    <property type="match status" value="1"/>
</dbReference>
<dbReference type="Gene3D" id="3.10.490.10">
    <property type="entry name" value="Gamma-glutamyl cyclotransferase-like"/>
    <property type="match status" value="1"/>
</dbReference>
<dbReference type="OrthoDB" id="1933483at2759"/>
<dbReference type="GO" id="GO:0005737">
    <property type="term" value="C:cytoplasm"/>
    <property type="evidence" value="ECO:0007669"/>
    <property type="project" value="TreeGrafter"/>
</dbReference>
<dbReference type="SUPFAM" id="SSF110857">
    <property type="entry name" value="Gamma-glutamyl cyclotransferase-like"/>
    <property type="match status" value="1"/>
</dbReference>
<evidence type="ECO:0000256" key="4">
    <source>
        <dbReference type="ARBA" id="ARBA00048073"/>
    </source>
</evidence>
<dbReference type="VEuPathDB" id="VectorBase:LDEU002569"/>
<dbReference type="InterPro" id="IPR013024">
    <property type="entry name" value="GGCT-like"/>
</dbReference>
<dbReference type="PANTHER" id="PTHR12192">
    <property type="entry name" value="CATION TRANSPORT PROTEIN CHAC-RELATED"/>
    <property type="match status" value="1"/>
</dbReference>
<comment type="similarity">
    <text evidence="1">Belongs to the gamma-glutamylcyclotransferase family. ChaC subfamily.</text>
</comment>
<accession>A0A443SPK5</accession>
<proteinExistence type="inferred from homology"/>
<dbReference type="EC" id="4.3.2.7" evidence="2"/>
<gene>
    <name evidence="5" type="ORF">B4U80_00562</name>
</gene>
<keyword evidence="3" id="KW-0456">Lyase</keyword>
<reference evidence="5 6" key="1">
    <citation type="journal article" date="2018" name="Gigascience">
        <title>Genomes of trombidid mites reveal novel predicted allergens and laterally-transferred genes associated with secondary metabolism.</title>
        <authorList>
            <person name="Dong X."/>
            <person name="Chaisiri K."/>
            <person name="Xia D."/>
            <person name="Armstrong S.D."/>
            <person name="Fang Y."/>
            <person name="Donnelly M.J."/>
            <person name="Kadowaki T."/>
            <person name="McGarry J.W."/>
            <person name="Darby A.C."/>
            <person name="Makepeace B.L."/>
        </authorList>
    </citation>
    <scope>NUCLEOTIDE SEQUENCE [LARGE SCALE GENOMIC DNA]</scope>
    <source>
        <strain evidence="5">UoL-UT</strain>
    </source>
</reference>
<dbReference type="InterPro" id="IPR006840">
    <property type="entry name" value="ChaC"/>
</dbReference>
<dbReference type="GO" id="GO:0006751">
    <property type="term" value="P:glutathione catabolic process"/>
    <property type="evidence" value="ECO:0007669"/>
    <property type="project" value="InterPro"/>
</dbReference>
<dbReference type="AlphaFoldDB" id="A0A443SPK5"/>
<sequence length="242" mass="27688">MSSLWVFGYGSLVWRPGFDYTESKIGYISGFSRRFWQGSDVHRGTTEKLGRVVTLTENEKEDTWGRAFRMNDEQVSRAYLDNREASEGGYATRITKFIPLDPKEEPFAVLVYIALPSNPLYLGPTSITKIAKDIAECSGTCGPNVEYLAKLAAFMRLNVPHVWDEHLFTLESLVKMYLLERNSNELLNYFEAAVIEDKDMTLEYWSKANKFENDTEPVSPNVVQTMHFADLVPSRSLRCVKK</sequence>
<evidence type="ECO:0000313" key="6">
    <source>
        <dbReference type="Proteomes" id="UP000288716"/>
    </source>
</evidence>
<dbReference type="GO" id="GO:0061928">
    <property type="term" value="F:glutathione specific gamma-glutamylcyclotransferase activity"/>
    <property type="evidence" value="ECO:0007669"/>
    <property type="project" value="UniProtKB-EC"/>
</dbReference>
<dbReference type="STRING" id="299467.A0A443SPK5"/>
<evidence type="ECO:0000313" key="5">
    <source>
        <dbReference type="EMBL" id="RWS29470.1"/>
    </source>
</evidence>
<evidence type="ECO:0000256" key="3">
    <source>
        <dbReference type="ARBA" id="ARBA00023239"/>
    </source>
</evidence>
<name>A0A443SPK5_9ACAR</name>
<evidence type="ECO:0000256" key="2">
    <source>
        <dbReference type="ARBA" id="ARBA00012344"/>
    </source>
</evidence>
<dbReference type="EMBL" id="NCKV01000902">
    <property type="protein sequence ID" value="RWS29470.1"/>
    <property type="molecule type" value="Genomic_DNA"/>
</dbReference>
<dbReference type="Proteomes" id="UP000288716">
    <property type="component" value="Unassembled WGS sequence"/>
</dbReference>
<comment type="caution">
    <text evidence="5">The sequence shown here is derived from an EMBL/GenBank/DDBJ whole genome shotgun (WGS) entry which is preliminary data.</text>
</comment>
<comment type="catalytic activity">
    <reaction evidence="4">
        <text>glutathione = L-cysteinylglycine + 5-oxo-L-proline</text>
        <dbReference type="Rhea" id="RHEA:47724"/>
        <dbReference type="ChEBI" id="CHEBI:57925"/>
        <dbReference type="ChEBI" id="CHEBI:58402"/>
        <dbReference type="ChEBI" id="CHEBI:61694"/>
        <dbReference type="EC" id="4.3.2.7"/>
    </reaction>
</comment>
<dbReference type="PANTHER" id="PTHR12192:SF26">
    <property type="entry name" value="GLUTATHIONE-SPECIFIC GAMMA-GLUTAMYLCYCLOTRANSFERASE 1"/>
    <property type="match status" value="1"/>
</dbReference>
<evidence type="ECO:0000256" key="1">
    <source>
        <dbReference type="ARBA" id="ARBA00009662"/>
    </source>
</evidence>